<evidence type="ECO:0000256" key="1">
    <source>
        <dbReference type="ARBA" id="ARBA00022617"/>
    </source>
</evidence>
<accession>A0ABT9I8C2</accession>
<feature type="region of interest" description="Disordered" evidence="5">
    <location>
        <begin position="38"/>
        <end position="57"/>
    </location>
</feature>
<dbReference type="Pfam" id="PF13442">
    <property type="entry name" value="Cytochrome_CBB3"/>
    <property type="match status" value="2"/>
</dbReference>
<name>A0ABT9I8C2_9ACTN</name>
<evidence type="ECO:0000259" key="7">
    <source>
        <dbReference type="PROSITE" id="PS51007"/>
    </source>
</evidence>
<dbReference type="PROSITE" id="PS51007">
    <property type="entry name" value="CYTC"/>
    <property type="match status" value="2"/>
</dbReference>
<evidence type="ECO:0000256" key="4">
    <source>
        <dbReference type="PROSITE-ProRule" id="PRU00433"/>
    </source>
</evidence>
<dbReference type="Gene3D" id="1.10.760.10">
    <property type="entry name" value="Cytochrome c-like domain"/>
    <property type="match status" value="2"/>
</dbReference>
<gene>
    <name evidence="8" type="ORF">QOZ88_04130</name>
</gene>
<dbReference type="PANTHER" id="PTHR33751:SF13">
    <property type="entry name" value="CYTOCHROME BC1 COMPLEX CYTOCHROME C SUBUNIT"/>
    <property type="match status" value="1"/>
</dbReference>
<keyword evidence="6" id="KW-1133">Transmembrane helix</keyword>
<keyword evidence="1 4" id="KW-0349">Heme</keyword>
<dbReference type="Proteomes" id="UP001233673">
    <property type="component" value="Unassembled WGS sequence"/>
</dbReference>
<keyword evidence="6" id="KW-0472">Membrane</keyword>
<keyword evidence="6" id="KW-0812">Transmembrane</keyword>
<feature type="domain" description="Cytochrome c" evidence="7">
    <location>
        <begin position="149"/>
        <end position="227"/>
    </location>
</feature>
<keyword evidence="9" id="KW-1185">Reference proteome</keyword>
<keyword evidence="2 4" id="KW-0479">Metal-binding</keyword>
<evidence type="ECO:0000256" key="5">
    <source>
        <dbReference type="SAM" id="MobiDB-lite"/>
    </source>
</evidence>
<evidence type="ECO:0000256" key="3">
    <source>
        <dbReference type="ARBA" id="ARBA00023004"/>
    </source>
</evidence>
<feature type="domain" description="Cytochrome c" evidence="7">
    <location>
        <begin position="58"/>
        <end position="137"/>
    </location>
</feature>
<dbReference type="EMBL" id="JASNFN010000002">
    <property type="protein sequence ID" value="MDP5181815.1"/>
    <property type="molecule type" value="Genomic_DNA"/>
</dbReference>
<keyword evidence="3 4" id="KW-0408">Iron</keyword>
<proteinExistence type="predicted"/>
<feature type="transmembrane region" description="Helical" evidence="6">
    <location>
        <begin position="247"/>
        <end position="264"/>
    </location>
</feature>
<dbReference type="RefSeq" id="WP_305998521.1">
    <property type="nucleotide sequence ID" value="NZ_JASNFN010000002.1"/>
</dbReference>
<evidence type="ECO:0000256" key="2">
    <source>
        <dbReference type="ARBA" id="ARBA00022723"/>
    </source>
</evidence>
<dbReference type="InterPro" id="IPR036909">
    <property type="entry name" value="Cyt_c-like_dom_sf"/>
</dbReference>
<dbReference type="InterPro" id="IPR050597">
    <property type="entry name" value="Cytochrome_c_Oxidase_Subunit"/>
</dbReference>
<protein>
    <submittedName>
        <fullName evidence="8">C-type cytochrome</fullName>
    </submittedName>
</protein>
<feature type="compositionally biased region" description="Pro residues" evidence="5">
    <location>
        <begin position="39"/>
        <end position="53"/>
    </location>
</feature>
<organism evidence="8 9">
    <name type="scientific">Blastococcus carthaginiensis</name>
    <dbReference type="NCBI Taxonomy" id="3050034"/>
    <lineage>
        <taxon>Bacteria</taxon>
        <taxon>Bacillati</taxon>
        <taxon>Actinomycetota</taxon>
        <taxon>Actinomycetes</taxon>
        <taxon>Geodermatophilales</taxon>
        <taxon>Geodermatophilaceae</taxon>
        <taxon>Blastococcus</taxon>
    </lineage>
</organism>
<evidence type="ECO:0000313" key="9">
    <source>
        <dbReference type="Proteomes" id="UP001233673"/>
    </source>
</evidence>
<reference evidence="9" key="1">
    <citation type="submission" date="2023-05" db="EMBL/GenBank/DDBJ databases">
        <title>Draft genome of Pseudofrankia sp. BMG5.37.</title>
        <authorList>
            <person name="Gtari M."/>
            <person name="Ghodhbane F."/>
            <person name="Sbissi I."/>
        </authorList>
    </citation>
    <scope>NUCLEOTIDE SEQUENCE [LARGE SCALE GENOMIC DNA]</scope>
    <source>
        <strain evidence="9">BMG 814</strain>
    </source>
</reference>
<evidence type="ECO:0000256" key="6">
    <source>
        <dbReference type="SAM" id="Phobius"/>
    </source>
</evidence>
<sequence>MTARPSHAGRAGRWPAFLLLLVLVLAGVALGDPVAAGPAPEPVPATPPPPRPDPAGEGALARAQELYRASCASCHGQEGGGSQRGPSLIGVGEASVDFQLETGRMPLDEEEASAERGEPAFSEEDIDALVEYVGSFGPGGPEVPEVGPGDLTEGRALYLQNCAACHSSSGTGYTQVGGRQAPSLMETAPQQVAEAIRVGPNLMPVWPEEALDQDQLDSVVAYVQELQRLDGRGGADLGRIGPVAETVVGFAALALLVLVVRLLGKRAP</sequence>
<dbReference type="InterPro" id="IPR009056">
    <property type="entry name" value="Cyt_c-like_dom"/>
</dbReference>
<evidence type="ECO:0000313" key="8">
    <source>
        <dbReference type="EMBL" id="MDP5181815.1"/>
    </source>
</evidence>
<dbReference type="SUPFAM" id="SSF46626">
    <property type="entry name" value="Cytochrome c"/>
    <property type="match status" value="2"/>
</dbReference>
<comment type="caution">
    <text evidence="8">The sequence shown here is derived from an EMBL/GenBank/DDBJ whole genome shotgun (WGS) entry which is preliminary data.</text>
</comment>
<dbReference type="PANTHER" id="PTHR33751">
    <property type="entry name" value="CBB3-TYPE CYTOCHROME C OXIDASE SUBUNIT FIXP"/>
    <property type="match status" value="1"/>
</dbReference>